<evidence type="ECO:0000313" key="3">
    <source>
        <dbReference type="WBParaSite" id="nRc.2.0.1.t32468-RA"/>
    </source>
</evidence>
<keyword evidence="2" id="KW-1185">Reference proteome</keyword>
<dbReference type="GO" id="GO:0061709">
    <property type="term" value="P:reticulophagy"/>
    <property type="evidence" value="ECO:0007669"/>
    <property type="project" value="TreeGrafter"/>
</dbReference>
<evidence type="ECO:0000256" key="1">
    <source>
        <dbReference type="SAM" id="MobiDB-lite"/>
    </source>
</evidence>
<sequence length="303" mass="34424">MQLETLRGAGRWSNSKNRSSRDNQLWLGRRSALNQRRGPRWQRRGTKLDTNLLKSCELDCYHGSPLKSIHKKPFLRGNDVGSTFTEVTSIAPQAPAIGIFYDDPSITAPDDLRSIIGCLVREKIGETDERILANDEQVQILTERGFKIFTLPSIEMAVLTDFVYTTPFSLWLASGRVFSRLRHYIDERNLCAYPFIEFYKDCRVFYAAPLSKQEDFFVEECHKIRERALGANHTSPYGTTLSCYTSPHAPCSAIRHLMGGCYTSCLTVKDLNSESESSSFEEIDDDTLRRKSSVAEGINKKID</sequence>
<dbReference type="GO" id="GO:0005634">
    <property type="term" value="C:nucleus"/>
    <property type="evidence" value="ECO:0007669"/>
    <property type="project" value="TreeGrafter"/>
</dbReference>
<dbReference type="GO" id="GO:0005789">
    <property type="term" value="C:endoplasmic reticulum membrane"/>
    <property type="evidence" value="ECO:0007669"/>
    <property type="project" value="TreeGrafter"/>
</dbReference>
<reference evidence="3" key="1">
    <citation type="submission" date="2022-11" db="UniProtKB">
        <authorList>
            <consortium name="WormBaseParasite"/>
        </authorList>
    </citation>
    <scope>IDENTIFICATION</scope>
</reference>
<dbReference type="Proteomes" id="UP000887565">
    <property type="component" value="Unplaced"/>
</dbReference>
<evidence type="ECO:0000313" key="2">
    <source>
        <dbReference type="Proteomes" id="UP000887565"/>
    </source>
</evidence>
<name>A0A915K1B8_ROMCU</name>
<dbReference type="Gene3D" id="3.20.80.10">
    <property type="entry name" value="Regulatory factor, effector binding domain"/>
    <property type="match status" value="1"/>
</dbReference>
<dbReference type="InterPro" id="IPR011256">
    <property type="entry name" value="Reg_factor_effector_dom_sf"/>
</dbReference>
<dbReference type="GO" id="GO:0106300">
    <property type="term" value="P:protein-DNA covalent cross-linking repair"/>
    <property type="evidence" value="ECO:0007669"/>
    <property type="project" value="TreeGrafter"/>
</dbReference>
<dbReference type="PANTHER" id="PTHR15949">
    <property type="entry name" value="TESTIS-EXPRESSED PROTEIN 264"/>
    <property type="match status" value="1"/>
</dbReference>
<dbReference type="GO" id="GO:0005657">
    <property type="term" value="C:replication fork"/>
    <property type="evidence" value="ECO:0007669"/>
    <property type="project" value="TreeGrafter"/>
</dbReference>
<accession>A0A915K1B8</accession>
<organism evidence="2 3">
    <name type="scientific">Romanomermis culicivorax</name>
    <name type="common">Nematode worm</name>
    <dbReference type="NCBI Taxonomy" id="13658"/>
    <lineage>
        <taxon>Eukaryota</taxon>
        <taxon>Metazoa</taxon>
        <taxon>Ecdysozoa</taxon>
        <taxon>Nematoda</taxon>
        <taxon>Enoplea</taxon>
        <taxon>Dorylaimia</taxon>
        <taxon>Mermithida</taxon>
        <taxon>Mermithoidea</taxon>
        <taxon>Mermithidae</taxon>
        <taxon>Romanomermis</taxon>
    </lineage>
</organism>
<feature type="region of interest" description="Disordered" evidence="1">
    <location>
        <begin position="276"/>
        <end position="303"/>
    </location>
</feature>
<dbReference type="PANTHER" id="PTHR15949:SF3">
    <property type="entry name" value="TESTIS-EXPRESSED PROTEIN 264"/>
    <property type="match status" value="1"/>
</dbReference>
<proteinExistence type="predicted"/>
<feature type="region of interest" description="Disordered" evidence="1">
    <location>
        <begin position="1"/>
        <end position="26"/>
    </location>
</feature>
<dbReference type="WBParaSite" id="nRc.2.0.1.t32468-RA">
    <property type="protein sequence ID" value="nRc.2.0.1.t32468-RA"/>
    <property type="gene ID" value="nRc.2.0.1.g32468"/>
</dbReference>
<dbReference type="GO" id="GO:0000421">
    <property type="term" value="C:autophagosome membrane"/>
    <property type="evidence" value="ECO:0007669"/>
    <property type="project" value="TreeGrafter"/>
</dbReference>
<protein>
    <submittedName>
        <fullName evidence="3">Uncharacterized protein</fullName>
    </submittedName>
</protein>
<dbReference type="AlphaFoldDB" id="A0A915K1B8"/>